<evidence type="ECO:0000313" key="11">
    <source>
        <dbReference type="Proteomes" id="UP000315112"/>
    </source>
</evidence>
<evidence type="ECO:0000256" key="1">
    <source>
        <dbReference type="ARBA" id="ARBA00004651"/>
    </source>
</evidence>
<dbReference type="PANTHER" id="PTHR42718">
    <property type="entry name" value="MAJOR FACILITATOR SUPERFAMILY MULTIDRUG TRANSPORTER MFSC"/>
    <property type="match status" value="1"/>
</dbReference>
<evidence type="ECO:0000256" key="2">
    <source>
        <dbReference type="ARBA" id="ARBA00008537"/>
    </source>
</evidence>
<keyword evidence="5 8" id="KW-0812">Transmembrane</keyword>
<dbReference type="InterPro" id="IPR011701">
    <property type="entry name" value="MFS"/>
</dbReference>
<dbReference type="PROSITE" id="PS50850">
    <property type="entry name" value="MFS"/>
    <property type="match status" value="1"/>
</dbReference>
<dbReference type="GO" id="GO:0022857">
    <property type="term" value="F:transmembrane transporter activity"/>
    <property type="evidence" value="ECO:0007669"/>
    <property type="project" value="InterPro"/>
</dbReference>
<dbReference type="Gene3D" id="1.20.1720.10">
    <property type="entry name" value="Multidrug resistance protein D"/>
    <property type="match status" value="1"/>
</dbReference>
<reference evidence="10 11" key="1">
    <citation type="journal article" date="2015" name="Stand. Genomic Sci.">
        <title>Genomic Encyclopedia of Bacterial and Archaeal Type Strains, Phase III: the genomes of soil and plant-associated and newly described type strains.</title>
        <authorList>
            <person name="Whitman W.B."/>
            <person name="Woyke T."/>
            <person name="Klenk H.P."/>
            <person name="Zhou Y."/>
            <person name="Lilburn T.G."/>
            <person name="Beck B.J."/>
            <person name="De Vos P."/>
            <person name="Vandamme P."/>
            <person name="Eisen J.A."/>
            <person name="Garrity G."/>
            <person name="Hugenholtz P."/>
            <person name="Kyrpides N.C."/>
        </authorList>
    </citation>
    <scope>NUCLEOTIDE SEQUENCE [LARGE SCALE GENOMIC DNA]</scope>
    <source>
        <strain evidence="10 11">CGMCC 1.10685</strain>
    </source>
</reference>
<dbReference type="PANTHER" id="PTHR42718:SF9">
    <property type="entry name" value="MAJOR FACILITATOR SUPERFAMILY MULTIDRUG TRANSPORTER MFSC"/>
    <property type="match status" value="1"/>
</dbReference>
<evidence type="ECO:0000256" key="5">
    <source>
        <dbReference type="ARBA" id="ARBA00022692"/>
    </source>
</evidence>
<sequence>MSEVHAPMSAKARRFVFATVLLGTVAISLNNTALNPAIPVFIAAFGIDAVAASWVITAFMISMGMTMPVTAWLGNRYGKKRVYLAGLALFIAGSCLGTVAPTMAWVIAARCIQGVAGGITIPLSLALVFEVYPKEERGRVSGWWGMAVMLAPAVGPVLGGLLVQFANWHALFAVNIPVGLLGWIIGWYCLPAPAARTPRPFDWRGFVLATAGVGLLLATLSRVRTWAALTEPLTLGLVGAAVLCLARFVRVELRHPAPLLNLRIFAEPGYSVSVAIVAAQSVGMFGCVVLLPLLMQTVLGFGATWTGVALFATALCASLFSAPGGRLLDRHGPRTGIALGLLCSGVATAAFGLVGPGTALWPIVALMALRGVGLALSYLPVTTAGLNAIPEHLVTEGSAMNNILRRVTASLAVVLVSIYFEVRRAVLVGAGAQETAASLAALNEIFVAIGLLILLTLPLALLFPKPAGAPAAAGSL</sequence>
<dbReference type="NCBIfam" id="TIGR00711">
    <property type="entry name" value="efflux_EmrB"/>
    <property type="match status" value="1"/>
</dbReference>
<keyword evidence="7 8" id="KW-0472">Membrane</keyword>
<evidence type="ECO:0000256" key="7">
    <source>
        <dbReference type="ARBA" id="ARBA00023136"/>
    </source>
</evidence>
<gene>
    <name evidence="10" type="ORF">IP92_01567</name>
</gene>
<dbReference type="Proteomes" id="UP000315112">
    <property type="component" value="Unassembled WGS sequence"/>
</dbReference>
<evidence type="ECO:0000256" key="4">
    <source>
        <dbReference type="ARBA" id="ARBA00022475"/>
    </source>
</evidence>
<feature type="transmembrane region" description="Helical" evidence="8">
    <location>
        <begin position="440"/>
        <end position="463"/>
    </location>
</feature>
<protein>
    <submittedName>
        <fullName evidence="10">EmrB/QacA subfamily drug resistance transporter</fullName>
    </submittedName>
</protein>
<comment type="subcellular location">
    <subcellularLocation>
        <location evidence="1">Cell membrane</location>
        <topology evidence="1">Multi-pass membrane protein</topology>
    </subcellularLocation>
</comment>
<organism evidence="10 11">
    <name type="scientific">Pseudoduganella flava</name>
    <dbReference type="NCBI Taxonomy" id="871742"/>
    <lineage>
        <taxon>Bacteria</taxon>
        <taxon>Pseudomonadati</taxon>
        <taxon>Pseudomonadota</taxon>
        <taxon>Betaproteobacteria</taxon>
        <taxon>Burkholderiales</taxon>
        <taxon>Oxalobacteraceae</taxon>
        <taxon>Telluria group</taxon>
        <taxon>Pseudoduganella</taxon>
    </lineage>
</organism>
<dbReference type="Gene3D" id="1.20.1250.20">
    <property type="entry name" value="MFS general substrate transporter like domains"/>
    <property type="match status" value="1"/>
</dbReference>
<comment type="caution">
    <text evidence="10">The sequence shown here is derived from an EMBL/GenBank/DDBJ whole genome shotgun (WGS) entry which is preliminary data.</text>
</comment>
<feature type="transmembrane region" description="Helical" evidence="8">
    <location>
        <begin position="201"/>
        <end position="220"/>
    </location>
</feature>
<name>A0A562Q116_9BURK</name>
<evidence type="ECO:0000256" key="8">
    <source>
        <dbReference type="SAM" id="Phobius"/>
    </source>
</evidence>
<dbReference type="PRINTS" id="PR01036">
    <property type="entry name" value="TCRTETB"/>
</dbReference>
<feature type="transmembrane region" description="Helical" evidence="8">
    <location>
        <begin position="270"/>
        <end position="295"/>
    </location>
</feature>
<keyword evidence="4" id="KW-1003">Cell membrane</keyword>
<dbReference type="InterPro" id="IPR004638">
    <property type="entry name" value="EmrB-like"/>
</dbReference>
<feature type="transmembrane region" description="Helical" evidence="8">
    <location>
        <begin position="144"/>
        <end position="163"/>
    </location>
</feature>
<comment type="similarity">
    <text evidence="2">Belongs to the major facilitator superfamily. EmrB family.</text>
</comment>
<feature type="domain" description="Major facilitator superfamily (MFS) profile" evidence="9">
    <location>
        <begin position="16"/>
        <end position="468"/>
    </location>
</feature>
<feature type="transmembrane region" description="Helical" evidence="8">
    <location>
        <begin position="226"/>
        <end position="249"/>
    </location>
</feature>
<dbReference type="RefSeq" id="WP_199271885.1">
    <property type="nucleotide sequence ID" value="NZ_CP046904.1"/>
</dbReference>
<dbReference type="PROSITE" id="PS00217">
    <property type="entry name" value="SUGAR_TRANSPORT_2"/>
    <property type="match status" value="1"/>
</dbReference>
<accession>A0A562Q116</accession>
<keyword evidence="3" id="KW-0813">Transport</keyword>
<dbReference type="AlphaFoldDB" id="A0A562Q116"/>
<evidence type="ECO:0000256" key="3">
    <source>
        <dbReference type="ARBA" id="ARBA00022448"/>
    </source>
</evidence>
<evidence type="ECO:0000259" key="9">
    <source>
        <dbReference type="PROSITE" id="PS50850"/>
    </source>
</evidence>
<dbReference type="EMBL" id="VLKW01000002">
    <property type="protein sequence ID" value="TWI50338.1"/>
    <property type="molecule type" value="Genomic_DNA"/>
</dbReference>
<feature type="transmembrane region" description="Helical" evidence="8">
    <location>
        <begin position="335"/>
        <end position="354"/>
    </location>
</feature>
<dbReference type="InterPro" id="IPR036259">
    <property type="entry name" value="MFS_trans_sf"/>
</dbReference>
<evidence type="ECO:0000313" key="10">
    <source>
        <dbReference type="EMBL" id="TWI50338.1"/>
    </source>
</evidence>
<feature type="transmembrane region" description="Helical" evidence="8">
    <location>
        <begin position="403"/>
        <end position="420"/>
    </location>
</feature>
<evidence type="ECO:0000256" key="6">
    <source>
        <dbReference type="ARBA" id="ARBA00022989"/>
    </source>
</evidence>
<proteinExistence type="inferred from homology"/>
<dbReference type="Pfam" id="PF07690">
    <property type="entry name" value="MFS_1"/>
    <property type="match status" value="1"/>
</dbReference>
<feature type="transmembrane region" description="Helical" evidence="8">
    <location>
        <begin position="169"/>
        <end position="189"/>
    </location>
</feature>
<feature type="transmembrane region" description="Helical" evidence="8">
    <location>
        <begin position="82"/>
        <end position="108"/>
    </location>
</feature>
<dbReference type="InterPro" id="IPR020846">
    <property type="entry name" value="MFS_dom"/>
</dbReference>
<feature type="transmembrane region" description="Helical" evidence="8">
    <location>
        <begin position="301"/>
        <end position="323"/>
    </location>
</feature>
<feature type="transmembrane region" description="Helical" evidence="8">
    <location>
        <begin position="114"/>
        <end position="132"/>
    </location>
</feature>
<keyword evidence="6 8" id="KW-1133">Transmembrane helix</keyword>
<dbReference type="SUPFAM" id="SSF103473">
    <property type="entry name" value="MFS general substrate transporter"/>
    <property type="match status" value="1"/>
</dbReference>
<dbReference type="GO" id="GO:0005886">
    <property type="term" value="C:plasma membrane"/>
    <property type="evidence" value="ECO:0007669"/>
    <property type="project" value="UniProtKB-SubCell"/>
</dbReference>
<dbReference type="InterPro" id="IPR005829">
    <property type="entry name" value="Sugar_transporter_CS"/>
</dbReference>